<dbReference type="AlphaFoldDB" id="Q10WF9"/>
<sequence length="293" mass="33214">MNFVNDLFMNNYLSTYFLVSHGSRDPRPKLELQTLANLLSKQTTLSKYFRQHNNILRYPMITTGVLELGPKPLHEQIEDFWQSIRALHISQIQIIPLFLLPGVHVTEDIPAEIQIFRERVKANATSKIVLHEEKSHLKLEKKLEINIPIKVNLYPYIGSHPKMVNLLATKMTSVIAEAWVIISHGSRRTESNEVVEKISQFLSSSCKVLVCTAYWSVPPDLKSRVDILMKQGYKKIGILPYFLFNGGITDAIADTVNQLSQIYPTIQFHMTTPLGPTEELACLVADLVSSSQG</sequence>
<evidence type="ECO:0000313" key="3">
    <source>
        <dbReference type="EMBL" id="ABG53415.1"/>
    </source>
</evidence>
<keyword evidence="2" id="KW-0456">Lyase</keyword>
<reference evidence="3" key="1">
    <citation type="submission" date="2006-06" db="EMBL/GenBank/DDBJ databases">
        <title>Complete sequence of Trichodesmium erythraeum IMS101.</title>
        <authorList>
            <consortium name="US DOE Joint Genome Institute"/>
            <person name="Copeland A."/>
            <person name="Lucas S."/>
            <person name="Lapidus A."/>
            <person name="Barry K."/>
            <person name="Detter J.C."/>
            <person name="Glavina del Rio T."/>
            <person name="Hammon N."/>
            <person name="Israni S."/>
            <person name="Dalin E."/>
            <person name="Tice H."/>
            <person name="Pitluck S."/>
            <person name="Kiss H."/>
            <person name="Munk A.C."/>
            <person name="Brettin T."/>
            <person name="Bruce D."/>
            <person name="Han C."/>
            <person name="Tapia R."/>
            <person name="Gilna P."/>
            <person name="Schmutz J."/>
            <person name="Larimer F."/>
            <person name="Land M."/>
            <person name="Hauser L."/>
            <person name="Kyrpides N."/>
            <person name="Kim E."/>
            <person name="Richardson P."/>
        </authorList>
    </citation>
    <scope>NUCLEOTIDE SEQUENCE [LARGE SCALE GENOMIC DNA]</scope>
    <source>
        <strain evidence="3">IMS101</strain>
    </source>
</reference>
<dbReference type="CDD" id="cd03414">
    <property type="entry name" value="CbiX_SirB_C"/>
    <property type="match status" value="1"/>
</dbReference>
<accession>Q10WF9</accession>
<proteinExistence type="predicted"/>
<keyword evidence="1" id="KW-0479">Metal-binding</keyword>
<dbReference type="OrthoDB" id="482456at2"/>
<evidence type="ECO:0000256" key="1">
    <source>
        <dbReference type="ARBA" id="ARBA00022723"/>
    </source>
</evidence>
<dbReference type="Gene3D" id="3.40.50.1400">
    <property type="match status" value="2"/>
</dbReference>
<dbReference type="InterPro" id="IPR050963">
    <property type="entry name" value="Sirohydro_Cobaltochel/CbiX"/>
</dbReference>
<dbReference type="eggNOG" id="COG2138">
    <property type="taxonomic scope" value="Bacteria"/>
</dbReference>
<dbReference type="HOGENOM" id="CLU_056929_2_0_3"/>
<dbReference type="CDD" id="cd03416">
    <property type="entry name" value="CbiX_SirB_N"/>
    <property type="match status" value="1"/>
</dbReference>
<dbReference type="GO" id="GO:0016829">
    <property type="term" value="F:lyase activity"/>
    <property type="evidence" value="ECO:0007669"/>
    <property type="project" value="UniProtKB-KW"/>
</dbReference>
<organism evidence="3">
    <name type="scientific">Trichodesmium erythraeum (strain IMS101)</name>
    <dbReference type="NCBI Taxonomy" id="203124"/>
    <lineage>
        <taxon>Bacteria</taxon>
        <taxon>Bacillati</taxon>
        <taxon>Cyanobacteriota</taxon>
        <taxon>Cyanophyceae</taxon>
        <taxon>Oscillatoriophycideae</taxon>
        <taxon>Oscillatoriales</taxon>
        <taxon>Microcoleaceae</taxon>
        <taxon>Trichodesmium</taxon>
    </lineage>
</organism>
<dbReference type="KEGG" id="ter:Tery_4427"/>
<dbReference type="RefSeq" id="WP_011613740.1">
    <property type="nucleotide sequence ID" value="NC_008312.1"/>
</dbReference>
<dbReference type="PANTHER" id="PTHR33542">
    <property type="entry name" value="SIROHYDROCHLORIN FERROCHELATASE, CHLOROPLASTIC"/>
    <property type="match status" value="1"/>
</dbReference>
<dbReference type="STRING" id="203124.Tery_4427"/>
<dbReference type="Pfam" id="PF01903">
    <property type="entry name" value="CbiX"/>
    <property type="match status" value="2"/>
</dbReference>
<dbReference type="SUPFAM" id="SSF53800">
    <property type="entry name" value="Chelatase"/>
    <property type="match status" value="1"/>
</dbReference>
<name>Q10WF9_TRIEI</name>
<dbReference type="PANTHER" id="PTHR33542:SF3">
    <property type="entry name" value="SIROHYDROCHLORIN FERROCHELATASE, CHLOROPLASTIC"/>
    <property type="match status" value="1"/>
</dbReference>
<protein>
    <submittedName>
        <fullName evidence="3">Cobalamin (Vitamin B12) biosynthesis CbiX protein</fullName>
    </submittedName>
</protein>
<dbReference type="EMBL" id="CP000393">
    <property type="protein sequence ID" value="ABG53415.1"/>
    <property type="molecule type" value="Genomic_DNA"/>
</dbReference>
<dbReference type="GO" id="GO:0046872">
    <property type="term" value="F:metal ion binding"/>
    <property type="evidence" value="ECO:0007669"/>
    <property type="project" value="UniProtKB-KW"/>
</dbReference>
<evidence type="ECO:0000256" key="2">
    <source>
        <dbReference type="ARBA" id="ARBA00023239"/>
    </source>
</evidence>
<gene>
    <name evidence="3" type="ordered locus">Tery_4427</name>
</gene>
<dbReference type="InterPro" id="IPR002762">
    <property type="entry name" value="CbiX-like"/>
</dbReference>